<evidence type="ECO:0000256" key="1">
    <source>
        <dbReference type="SAM" id="Phobius"/>
    </source>
</evidence>
<dbReference type="AlphaFoldDB" id="A0A9P9DKW8"/>
<feature type="non-terminal residue" evidence="2">
    <location>
        <position position="110"/>
    </location>
</feature>
<feature type="non-terminal residue" evidence="2">
    <location>
        <position position="1"/>
    </location>
</feature>
<keyword evidence="1" id="KW-1133">Transmembrane helix</keyword>
<evidence type="ECO:0000313" key="2">
    <source>
        <dbReference type="EMBL" id="KAH7121089.1"/>
    </source>
</evidence>
<feature type="transmembrane region" description="Helical" evidence="1">
    <location>
        <begin position="30"/>
        <end position="53"/>
    </location>
</feature>
<evidence type="ECO:0000313" key="3">
    <source>
        <dbReference type="Proteomes" id="UP000700596"/>
    </source>
</evidence>
<protein>
    <submittedName>
        <fullName evidence="2">Uncharacterized protein</fullName>
    </submittedName>
</protein>
<dbReference type="Proteomes" id="UP000700596">
    <property type="component" value="Unassembled WGS sequence"/>
</dbReference>
<dbReference type="OrthoDB" id="3897607at2759"/>
<keyword evidence="1" id="KW-0812">Transmembrane</keyword>
<sequence length="110" mass="12430">LPAPALFPPGDGTHHKWPAPNYINPETRDWTASACILALFVLTSTVFFARIWARFRITKTPGVDDWLIIATMPPLIGLMISTVLGLRVYGFQLHIYDQTKRTHITVRQVS</sequence>
<keyword evidence="3" id="KW-1185">Reference proteome</keyword>
<gene>
    <name evidence="2" type="ORF">B0J11DRAFT_394253</name>
</gene>
<keyword evidence="1" id="KW-0472">Membrane</keyword>
<feature type="transmembrane region" description="Helical" evidence="1">
    <location>
        <begin position="65"/>
        <end position="86"/>
    </location>
</feature>
<comment type="caution">
    <text evidence="2">The sequence shown here is derived from an EMBL/GenBank/DDBJ whole genome shotgun (WGS) entry which is preliminary data.</text>
</comment>
<reference evidence="2" key="1">
    <citation type="journal article" date="2021" name="Nat. Commun.">
        <title>Genetic determinants of endophytism in the Arabidopsis root mycobiome.</title>
        <authorList>
            <person name="Mesny F."/>
            <person name="Miyauchi S."/>
            <person name="Thiergart T."/>
            <person name="Pickel B."/>
            <person name="Atanasova L."/>
            <person name="Karlsson M."/>
            <person name="Huettel B."/>
            <person name="Barry K.W."/>
            <person name="Haridas S."/>
            <person name="Chen C."/>
            <person name="Bauer D."/>
            <person name="Andreopoulos W."/>
            <person name="Pangilinan J."/>
            <person name="LaButti K."/>
            <person name="Riley R."/>
            <person name="Lipzen A."/>
            <person name="Clum A."/>
            <person name="Drula E."/>
            <person name="Henrissat B."/>
            <person name="Kohler A."/>
            <person name="Grigoriev I.V."/>
            <person name="Martin F.M."/>
            <person name="Hacquard S."/>
        </authorList>
    </citation>
    <scope>NUCLEOTIDE SEQUENCE</scope>
    <source>
        <strain evidence="2">MPI-CAGE-CH-0243</strain>
    </source>
</reference>
<accession>A0A9P9DKW8</accession>
<organism evidence="2 3">
    <name type="scientific">Dendryphion nanum</name>
    <dbReference type="NCBI Taxonomy" id="256645"/>
    <lineage>
        <taxon>Eukaryota</taxon>
        <taxon>Fungi</taxon>
        <taxon>Dikarya</taxon>
        <taxon>Ascomycota</taxon>
        <taxon>Pezizomycotina</taxon>
        <taxon>Dothideomycetes</taxon>
        <taxon>Pleosporomycetidae</taxon>
        <taxon>Pleosporales</taxon>
        <taxon>Torulaceae</taxon>
        <taxon>Dendryphion</taxon>
    </lineage>
</organism>
<dbReference type="EMBL" id="JAGMWT010000010">
    <property type="protein sequence ID" value="KAH7121089.1"/>
    <property type="molecule type" value="Genomic_DNA"/>
</dbReference>
<name>A0A9P9DKW8_9PLEO</name>
<proteinExistence type="predicted"/>